<feature type="domain" description="Polyketide synthase C-terminal extension" evidence="11">
    <location>
        <begin position="67"/>
        <end position="104"/>
    </location>
</feature>
<gene>
    <name evidence="12" type="ORF">P7K49_000815</name>
</gene>
<dbReference type="InterPro" id="IPR014031">
    <property type="entry name" value="Ketoacyl_synth_C"/>
</dbReference>
<proteinExistence type="predicted"/>
<keyword evidence="6" id="KW-0443">Lipid metabolism</keyword>
<reference evidence="12 13" key="1">
    <citation type="submission" date="2023-05" db="EMBL/GenBank/DDBJ databases">
        <title>B98-5 Cell Line De Novo Hybrid Assembly: An Optical Mapping Approach.</title>
        <authorList>
            <person name="Kananen K."/>
            <person name="Auerbach J.A."/>
            <person name="Kautto E."/>
            <person name="Blachly J.S."/>
        </authorList>
    </citation>
    <scope>NUCLEOTIDE SEQUENCE [LARGE SCALE GENOMIC DNA]</scope>
    <source>
        <strain evidence="12">B95-8</strain>
        <tissue evidence="12">Cell line</tissue>
    </source>
</reference>
<evidence type="ECO:0000259" key="10">
    <source>
        <dbReference type="Pfam" id="PF02801"/>
    </source>
</evidence>
<dbReference type="Pfam" id="PF16197">
    <property type="entry name" value="KAsynt_C_assoc"/>
    <property type="match status" value="1"/>
</dbReference>
<sequence length="217" mass="23068">MGTKVGDPQELKGIVQALCATHQEPLLIGSTKSNMGHPEPASGLAALAKVLSLEHRLWVPNLHFHNPNPEIPALLDRWLQVVQQPLPVCGGDVGINSFSFGGSNHLPHMPLCPICCGPADTAPEAVQELLEQGLQHSQDLTFLSMLNDIAAAPTTATPFRGYAMLCGKSGGPEVQQAVKLLGLKTSQLLLSTDESTFDNIVHAFVSLTAIQIGLIDC</sequence>
<evidence type="ECO:0000256" key="9">
    <source>
        <dbReference type="ARBA" id="ARBA00048506"/>
    </source>
</evidence>
<keyword evidence="2" id="KW-0444">Lipid biosynthesis</keyword>
<keyword evidence="3" id="KW-0276">Fatty acid metabolism</keyword>
<evidence type="ECO:0000256" key="1">
    <source>
        <dbReference type="ARBA" id="ARBA00022450"/>
    </source>
</evidence>
<keyword evidence="1" id="KW-0596">Phosphopantetheine</keyword>
<keyword evidence="4" id="KW-0521">NADP</keyword>
<evidence type="ECO:0000256" key="5">
    <source>
        <dbReference type="ARBA" id="ARBA00023002"/>
    </source>
</evidence>
<dbReference type="InterPro" id="IPR001227">
    <property type="entry name" value="Ac_transferase_dom_sf"/>
</dbReference>
<dbReference type="Pfam" id="PF02801">
    <property type="entry name" value="Ketoacyl-synt_C"/>
    <property type="match status" value="1"/>
</dbReference>
<comment type="caution">
    <text evidence="12">The sequence shown here is derived from an EMBL/GenBank/DDBJ whole genome shotgun (WGS) entry which is preliminary data.</text>
</comment>
<evidence type="ECO:0000313" key="13">
    <source>
        <dbReference type="Proteomes" id="UP001266305"/>
    </source>
</evidence>
<comment type="catalytic activity">
    <reaction evidence="9">
        <text>a fatty acyl-[ACP] + malonyl-[ACP] + H(+) = a 3-oxoacyl-[ACP] + holo-[ACP] + CO2</text>
        <dbReference type="Rhea" id="RHEA:22836"/>
        <dbReference type="Rhea" id="RHEA-COMP:9623"/>
        <dbReference type="Rhea" id="RHEA-COMP:9685"/>
        <dbReference type="Rhea" id="RHEA-COMP:9916"/>
        <dbReference type="Rhea" id="RHEA-COMP:14125"/>
        <dbReference type="ChEBI" id="CHEBI:15378"/>
        <dbReference type="ChEBI" id="CHEBI:16526"/>
        <dbReference type="ChEBI" id="CHEBI:64479"/>
        <dbReference type="ChEBI" id="CHEBI:78449"/>
        <dbReference type="ChEBI" id="CHEBI:78776"/>
        <dbReference type="ChEBI" id="CHEBI:138651"/>
        <dbReference type="EC" id="2.3.1.41"/>
    </reaction>
    <physiologicalReaction direction="left-to-right" evidence="9">
        <dbReference type="Rhea" id="RHEA:22837"/>
    </physiologicalReaction>
</comment>
<dbReference type="InterPro" id="IPR032821">
    <property type="entry name" value="PKS_assoc"/>
</dbReference>
<keyword evidence="5" id="KW-0560">Oxidoreductase</keyword>
<evidence type="ECO:0008006" key="14">
    <source>
        <dbReference type="Google" id="ProtNLM"/>
    </source>
</evidence>
<evidence type="ECO:0000313" key="12">
    <source>
        <dbReference type="EMBL" id="KAK2119429.1"/>
    </source>
</evidence>
<name>A0ABQ9WCP9_SAGOE</name>
<dbReference type="Proteomes" id="UP001266305">
    <property type="component" value="Unassembled WGS sequence"/>
</dbReference>
<evidence type="ECO:0000256" key="4">
    <source>
        <dbReference type="ARBA" id="ARBA00022857"/>
    </source>
</evidence>
<dbReference type="Gene3D" id="3.40.47.10">
    <property type="match status" value="1"/>
</dbReference>
<dbReference type="Gene3D" id="3.40.366.10">
    <property type="entry name" value="Malonyl-Coenzyme A Acyl Carrier Protein, domain 2"/>
    <property type="match status" value="1"/>
</dbReference>
<keyword evidence="8" id="KW-0511">Multifunctional enzyme</keyword>
<dbReference type="InterPro" id="IPR050091">
    <property type="entry name" value="PKS_NRPS_Biosynth_Enz"/>
</dbReference>
<evidence type="ECO:0000256" key="6">
    <source>
        <dbReference type="ARBA" id="ARBA00023098"/>
    </source>
</evidence>
<dbReference type="EMBL" id="JASSZA010000001">
    <property type="protein sequence ID" value="KAK2119429.1"/>
    <property type="molecule type" value="Genomic_DNA"/>
</dbReference>
<dbReference type="InterPro" id="IPR016039">
    <property type="entry name" value="Thiolase-like"/>
</dbReference>
<evidence type="ECO:0000259" key="11">
    <source>
        <dbReference type="Pfam" id="PF16197"/>
    </source>
</evidence>
<keyword evidence="13" id="KW-1185">Reference proteome</keyword>
<evidence type="ECO:0000256" key="7">
    <source>
        <dbReference type="ARBA" id="ARBA00023160"/>
    </source>
</evidence>
<dbReference type="PANTHER" id="PTHR43775">
    <property type="entry name" value="FATTY ACID SYNTHASE"/>
    <property type="match status" value="1"/>
</dbReference>
<protein>
    <recommendedName>
        <fullName evidence="14">Beta-ketoacyl synthase C-terminal domain-containing protein</fullName>
    </recommendedName>
</protein>
<evidence type="ECO:0000256" key="8">
    <source>
        <dbReference type="ARBA" id="ARBA00023268"/>
    </source>
</evidence>
<feature type="domain" description="Beta-ketoacyl synthase C-terminal" evidence="10">
    <location>
        <begin position="2"/>
        <end position="65"/>
    </location>
</feature>
<dbReference type="Gene3D" id="3.30.70.3290">
    <property type="match status" value="1"/>
</dbReference>
<evidence type="ECO:0000256" key="3">
    <source>
        <dbReference type="ARBA" id="ARBA00022832"/>
    </source>
</evidence>
<dbReference type="SUPFAM" id="SSF53901">
    <property type="entry name" value="Thiolase-like"/>
    <property type="match status" value="1"/>
</dbReference>
<dbReference type="PANTHER" id="PTHR43775:SF7">
    <property type="entry name" value="FATTY ACID SYNTHASE"/>
    <property type="match status" value="1"/>
</dbReference>
<accession>A0ABQ9WCP9</accession>
<keyword evidence="7" id="KW-0275">Fatty acid biosynthesis</keyword>
<evidence type="ECO:0000256" key="2">
    <source>
        <dbReference type="ARBA" id="ARBA00022516"/>
    </source>
</evidence>
<organism evidence="12 13">
    <name type="scientific">Saguinus oedipus</name>
    <name type="common">Cotton-top tamarin</name>
    <name type="synonym">Oedipomidas oedipus</name>
    <dbReference type="NCBI Taxonomy" id="9490"/>
    <lineage>
        <taxon>Eukaryota</taxon>
        <taxon>Metazoa</taxon>
        <taxon>Chordata</taxon>
        <taxon>Craniata</taxon>
        <taxon>Vertebrata</taxon>
        <taxon>Euteleostomi</taxon>
        <taxon>Mammalia</taxon>
        <taxon>Eutheria</taxon>
        <taxon>Euarchontoglires</taxon>
        <taxon>Primates</taxon>
        <taxon>Haplorrhini</taxon>
        <taxon>Platyrrhini</taxon>
        <taxon>Cebidae</taxon>
        <taxon>Callitrichinae</taxon>
        <taxon>Saguinus</taxon>
    </lineage>
</organism>